<proteinExistence type="predicted"/>
<feature type="region of interest" description="Disordered" evidence="1">
    <location>
        <begin position="542"/>
        <end position="563"/>
    </location>
</feature>
<protein>
    <submittedName>
        <fullName evidence="4">AAA family ATPase</fullName>
    </submittedName>
</protein>
<dbReference type="RefSeq" id="WP_273190692.1">
    <property type="nucleotide sequence ID" value="NZ_DYUZ01000029.1"/>
</dbReference>
<organism evidence="4 5">
    <name type="scientific">Enorma phocaeensis</name>
    <dbReference type="NCBI Taxonomy" id="1871019"/>
    <lineage>
        <taxon>Bacteria</taxon>
        <taxon>Bacillati</taxon>
        <taxon>Actinomycetota</taxon>
        <taxon>Coriobacteriia</taxon>
        <taxon>Coriobacteriales</taxon>
        <taxon>Coriobacteriaceae</taxon>
        <taxon>Enorma</taxon>
    </lineage>
</organism>
<dbReference type="Pfam" id="PF13304">
    <property type="entry name" value="AAA_21"/>
    <property type="match status" value="1"/>
</dbReference>
<evidence type="ECO:0000259" key="2">
    <source>
        <dbReference type="Pfam" id="PF13304"/>
    </source>
</evidence>
<dbReference type="Proteomes" id="UP000753256">
    <property type="component" value="Unassembled WGS sequence"/>
</dbReference>
<dbReference type="GO" id="GO:0016887">
    <property type="term" value="F:ATP hydrolysis activity"/>
    <property type="evidence" value="ECO:0007669"/>
    <property type="project" value="InterPro"/>
</dbReference>
<dbReference type="EMBL" id="DYUZ01000029">
    <property type="protein sequence ID" value="HJG37738.1"/>
    <property type="molecule type" value="Genomic_DNA"/>
</dbReference>
<dbReference type="PANTHER" id="PTHR43581">
    <property type="entry name" value="ATP/GTP PHOSPHATASE"/>
    <property type="match status" value="1"/>
</dbReference>
<sequence length="563" mass="63664">MRITSLEILNYRSIRKLHLELSPRINVFIGANNVGKSNIMSAVEWVTGTTYPSANRLERNDFFNGDEDAPLRIALGFDDGHTLSFDSSWTDWNGNVRRGLNLDGGYVNDDKRSRYITASVGADRRILDNPATNQWTLLGRMLKDFNSRLYQETVQDEAGNPITKADEFKRRMEVIRDDLLFSITDDAGTSLMEELERILSEDTARQLNCAPNELSIDLNAYDPWNLYRTLQILITEQSSGLQMRASEMGMGVQASLTIAILRAYSTLELGNRTPIFIDEPELYLHPQARRKFYRVIEELADSGTQVFLTTHSTEFVDLGRFDQICLVRKDAERGTFVRTADPDDFVYDLRERRGINTSAADLMTTYQNAFENTGDSQKAAEAMFASKVLLVEGESESLILPFCLDRIGYDYIGQGVSIVRCGGKNELDRFYRLYSEFGIPCFILFDGDGQNRGTPDEQHTVEANRSILQLFGNGQDYPDGYVHESYLGFTKRLEDSLGIGDIGKGAKGIRLFKKFKRAVQDGSATIPRWVPLIAEKLDELPSEADSALRRRDECPSYGDDIPF</sequence>
<dbReference type="InterPro" id="IPR034139">
    <property type="entry name" value="TOPRIM_OLD"/>
</dbReference>
<dbReference type="CDD" id="cd00267">
    <property type="entry name" value="ABC_ATPase"/>
    <property type="match status" value="1"/>
</dbReference>
<dbReference type="InterPro" id="IPR003959">
    <property type="entry name" value="ATPase_AAA_core"/>
</dbReference>
<dbReference type="PANTHER" id="PTHR43581:SF4">
    <property type="entry name" value="ATP_GTP PHOSPHATASE"/>
    <property type="match status" value="1"/>
</dbReference>
<reference evidence="4" key="2">
    <citation type="submission" date="2021-09" db="EMBL/GenBank/DDBJ databases">
        <authorList>
            <person name="Gilroy R."/>
        </authorList>
    </citation>
    <scope>NUCLEOTIDE SEQUENCE</scope>
    <source>
        <strain evidence="4">ChiHjej13B12-9602</strain>
    </source>
</reference>
<gene>
    <name evidence="4" type="ORF">K8V70_07765</name>
</gene>
<feature type="domain" description="ATPase AAA-type core" evidence="2">
    <location>
        <begin position="25"/>
        <end position="317"/>
    </location>
</feature>
<feature type="domain" description="OLD protein-like TOPRIM" evidence="3">
    <location>
        <begin position="383"/>
        <end position="448"/>
    </location>
</feature>
<dbReference type="Pfam" id="PF20469">
    <property type="entry name" value="OLD-like_TOPRIM"/>
    <property type="match status" value="1"/>
</dbReference>
<dbReference type="CDD" id="cd01026">
    <property type="entry name" value="TOPRIM_OLD"/>
    <property type="match status" value="1"/>
</dbReference>
<name>A0A921IV32_9ACTN</name>
<dbReference type="AlphaFoldDB" id="A0A921IV32"/>
<dbReference type="InterPro" id="IPR027417">
    <property type="entry name" value="P-loop_NTPase"/>
</dbReference>
<evidence type="ECO:0000313" key="5">
    <source>
        <dbReference type="Proteomes" id="UP000753256"/>
    </source>
</evidence>
<evidence type="ECO:0000259" key="3">
    <source>
        <dbReference type="Pfam" id="PF20469"/>
    </source>
</evidence>
<dbReference type="SUPFAM" id="SSF52540">
    <property type="entry name" value="P-loop containing nucleoside triphosphate hydrolases"/>
    <property type="match status" value="1"/>
</dbReference>
<evidence type="ECO:0000313" key="4">
    <source>
        <dbReference type="EMBL" id="HJG37738.1"/>
    </source>
</evidence>
<accession>A0A921IV32</accession>
<comment type="caution">
    <text evidence="4">The sequence shown here is derived from an EMBL/GenBank/DDBJ whole genome shotgun (WGS) entry which is preliminary data.</text>
</comment>
<dbReference type="InterPro" id="IPR051396">
    <property type="entry name" value="Bact_Antivir_Def_Nuclease"/>
</dbReference>
<evidence type="ECO:0000256" key="1">
    <source>
        <dbReference type="SAM" id="MobiDB-lite"/>
    </source>
</evidence>
<dbReference type="GO" id="GO:0005524">
    <property type="term" value="F:ATP binding"/>
    <property type="evidence" value="ECO:0007669"/>
    <property type="project" value="InterPro"/>
</dbReference>
<reference evidence="4" key="1">
    <citation type="journal article" date="2021" name="PeerJ">
        <title>Extensive microbial diversity within the chicken gut microbiome revealed by metagenomics and culture.</title>
        <authorList>
            <person name="Gilroy R."/>
            <person name="Ravi A."/>
            <person name="Getino M."/>
            <person name="Pursley I."/>
            <person name="Horton D.L."/>
            <person name="Alikhan N.F."/>
            <person name="Baker D."/>
            <person name="Gharbi K."/>
            <person name="Hall N."/>
            <person name="Watson M."/>
            <person name="Adriaenssens E.M."/>
            <person name="Foster-Nyarko E."/>
            <person name="Jarju S."/>
            <person name="Secka A."/>
            <person name="Antonio M."/>
            <person name="Oren A."/>
            <person name="Chaudhuri R.R."/>
            <person name="La Ragione R."/>
            <person name="Hildebrand F."/>
            <person name="Pallen M.J."/>
        </authorList>
    </citation>
    <scope>NUCLEOTIDE SEQUENCE</scope>
    <source>
        <strain evidence="4">ChiHjej13B12-9602</strain>
    </source>
</reference>
<dbReference type="Gene3D" id="3.40.50.300">
    <property type="entry name" value="P-loop containing nucleotide triphosphate hydrolases"/>
    <property type="match status" value="1"/>
</dbReference>